<dbReference type="RefSeq" id="WP_371240669.1">
    <property type="nucleotide sequence ID" value="NZ_JAHWZY010000024.1"/>
</dbReference>
<organism evidence="2 3">
    <name type="scientific">Streptomyces pimonensis</name>
    <dbReference type="NCBI Taxonomy" id="2860288"/>
    <lineage>
        <taxon>Bacteria</taxon>
        <taxon>Bacillati</taxon>
        <taxon>Actinomycetota</taxon>
        <taxon>Actinomycetes</taxon>
        <taxon>Kitasatosporales</taxon>
        <taxon>Streptomycetaceae</taxon>
        <taxon>Streptomyces</taxon>
    </lineage>
</organism>
<reference evidence="2 3" key="1">
    <citation type="journal article" date="2021" name="Res Sq">
        <title>Streptomyces Pimoensis sp. nov., Isolated From the Taklimakan Desert in Xinjiang, China.</title>
        <authorList>
            <person name="Zhang P."/>
            <person name="Luo X."/>
            <person name="Luo X."/>
            <person name="Liu Z."/>
            <person name="Xia Z."/>
            <person name="Wan C."/>
            <person name="zhang L."/>
        </authorList>
    </citation>
    <scope>NUCLEOTIDE SEQUENCE [LARGE SCALE GENOMIC DNA]</scope>
    <source>
        <strain evidence="2 3">TRM75549</strain>
    </source>
</reference>
<keyword evidence="1" id="KW-0472">Membrane</keyword>
<dbReference type="NCBIfam" id="TIGR02115">
    <property type="entry name" value="potass_kdpF"/>
    <property type="match status" value="1"/>
</dbReference>
<feature type="transmembrane region" description="Helical" evidence="1">
    <location>
        <begin position="6"/>
        <end position="25"/>
    </location>
</feature>
<sequence>MTVENIVGLIVAAVLLGYLVLALLFPERF</sequence>
<dbReference type="EMBL" id="JAHWZY010000024">
    <property type="protein sequence ID" value="MEZ3181284.1"/>
    <property type="molecule type" value="Genomic_DNA"/>
</dbReference>
<keyword evidence="3" id="KW-1185">Reference proteome</keyword>
<gene>
    <name evidence="2" type="primary">kdpF</name>
    <name evidence="2" type="ORF">KYY02_22115</name>
</gene>
<keyword evidence="1" id="KW-1133">Transmembrane helix</keyword>
<comment type="caution">
    <text evidence="2">The sequence shown here is derived from an EMBL/GenBank/DDBJ whole genome shotgun (WGS) entry which is preliminary data.</text>
</comment>
<accession>A0ABV4J533</accession>
<evidence type="ECO:0000313" key="2">
    <source>
        <dbReference type="EMBL" id="MEZ3181284.1"/>
    </source>
</evidence>
<dbReference type="Proteomes" id="UP001567537">
    <property type="component" value="Unassembled WGS sequence"/>
</dbReference>
<evidence type="ECO:0000313" key="3">
    <source>
        <dbReference type="Proteomes" id="UP001567537"/>
    </source>
</evidence>
<protein>
    <submittedName>
        <fullName evidence="2">K(+)-transporting ATPase subunit F</fullName>
    </submittedName>
</protein>
<dbReference type="InterPro" id="IPR011726">
    <property type="entry name" value="KdpF"/>
</dbReference>
<keyword evidence="1" id="KW-0812">Transmembrane</keyword>
<dbReference type="Pfam" id="PF09604">
    <property type="entry name" value="Potass_KdpF"/>
    <property type="match status" value="1"/>
</dbReference>
<name>A0ABV4J533_9ACTN</name>
<evidence type="ECO:0000256" key="1">
    <source>
        <dbReference type="SAM" id="Phobius"/>
    </source>
</evidence>
<proteinExistence type="predicted"/>